<keyword evidence="2" id="KW-1185">Reference proteome</keyword>
<dbReference type="OrthoDB" id="3234349at2759"/>
<dbReference type="Proteomes" id="UP000765509">
    <property type="component" value="Unassembled WGS sequence"/>
</dbReference>
<reference evidence="1" key="1">
    <citation type="submission" date="2021-03" db="EMBL/GenBank/DDBJ databases">
        <title>Draft genome sequence of rust myrtle Austropuccinia psidii MF-1, a brazilian biotype.</title>
        <authorList>
            <person name="Quecine M.C."/>
            <person name="Pachon D.M.R."/>
            <person name="Bonatelli M.L."/>
            <person name="Correr F.H."/>
            <person name="Franceschini L.M."/>
            <person name="Leite T.F."/>
            <person name="Margarido G.R.A."/>
            <person name="Almeida C.A."/>
            <person name="Ferrarezi J.A."/>
            <person name="Labate C.A."/>
        </authorList>
    </citation>
    <scope>NUCLEOTIDE SEQUENCE</scope>
    <source>
        <strain evidence="1">MF-1</strain>
    </source>
</reference>
<accession>A0A9Q3Q887</accession>
<dbReference type="Pfam" id="PF02992">
    <property type="entry name" value="Transposase_21"/>
    <property type="match status" value="1"/>
</dbReference>
<comment type="caution">
    <text evidence="1">The sequence shown here is derived from an EMBL/GenBank/DDBJ whole genome shotgun (WGS) entry which is preliminary data.</text>
</comment>
<dbReference type="AlphaFoldDB" id="A0A9Q3Q887"/>
<gene>
    <name evidence="1" type="ORF">O181_127645</name>
</gene>
<name>A0A9Q3Q887_9BASI</name>
<organism evidence="1 2">
    <name type="scientific">Austropuccinia psidii MF-1</name>
    <dbReference type="NCBI Taxonomy" id="1389203"/>
    <lineage>
        <taxon>Eukaryota</taxon>
        <taxon>Fungi</taxon>
        <taxon>Dikarya</taxon>
        <taxon>Basidiomycota</taxon>
        <taxon>Pucciniomycotina</taxon>
        <taxon>Pucciniomycetes</taxon>
        <taxon>Pucciniales</taxon>
        <taxon>Sphaerophragmiaceae</taxon>
        <taxon>Austropuccinia</taxon>
    </lineage>
</organism>
<evidence type="ECO:0000313" key="1">
    <source>
        <dbReference type="EMBL" id="MBW0587930.1"/>
    </source>
</evidence>
<proteinExistence type="predicted"/>
<evidence type="ECO:0000313" key="2">
    <source>
        <dbReference type="Proteomes" id="UP000765509"/>
    </source>
</evidence>
<dbReference type="InterPro" id="IPR004242">
    <property type="entry name" value="Transposase_21"/>
</dbReference>
<dbReference type="EMBL" id="AVOT02128657">
    <property type="protein sequence ID" value="MBW0587930.1"/>
    <property type="molecule type" value="Genomic_DNA"/>
</dbReference>
<protein>
    <submittedName>
        <fullName evidence="1">Uncharacterized protein</fullName>
    </submittedName>
</protein>
<sequence>MSIPGTLAFSIHVDSLHAHGKSTWLASIAPIMLIYLNFPPSERFKPENVYVAGIILGPKEPTSLQLHYLLMPLINELKELWKGYHL</sequence>